<keyword evidence="3 5" id="KW-1133">Transmembrane helix</keyword>
<accession>A0A1G6XM05</accession>
<feature type="transmembrane region" description="Helical" evidence="5">
    <location>
        <begin position="49"/>
        <end position="68"/>
    </location>
</feature>
<dbReference type="Proteomes" id="UP000198908">
    <property type="component" value="Unassembled WGS sequence"/>
</dbReference>
<dbReference type="STRING" id="416944.SAMN05421548_12570"/>
<dbReference type="GO" id="GO:0008168">
    <property type="term" value="F:methyltransferase activity"/>
    <property type="evidence" value="ECO:0007669"/>
    <property type="project" value="UniProtKB-KW"/>
</dbReference>
<evidence type="ECO:0000256" key="1">
    <source>
        <dbReference type="ARBA" id="ARBA00004127"/>
    </source>
</evidence>
<dbReference type="Pfam" id="PF04191">
    <property type="entry name" value="PEMT"/>
    <property type="match status" value="1"/>
</dbReference>
<evidence type="ECO:0000256" key="4">
    <source>
        <dbReference type="ARBA" id="ARBA00023136"/>
    </source>
</evidence>
<keyword evidence="6" id="KW-0489">Methyltransferase</keyword>
<keyword evidence="4 5" id="KW-0472">Membrane</keyword>
<reference evidence="7" key="1">
    <citation type="submission" date="2016-09" db="EMBL/GenBank/DDBJ databases">
        <authorList>
            <person name="Varghese N."/>
            <person name="Submissions S."/>
        </authorList>
    </citation>
    <scope>NUCLEOTIDE SEQUENCE [LARGE SCALE GENOMIC DNA]</scope>
    <source>
        <strain evidence="7">TNe-862</strain>
    </source>
</reference>
<proteinExistence type="predicted"/>
<evidence type="ECO:0000256" key="3">
    <source>
        <dbReference type="ARBA" id="ARBA00022989"/>
    </source>
</evidence>
<evidence type="ECO:0000313" key="7">
    <source>
        <dbReference type="Proteomes" id="UP000198908"/>
    </source>
</evidence>
<dbReference type="InterPro" id="IPR007318">
    <property type="entry name" value="Phopholipid_MeTrfase"/>
</dbReference>
<evidence type="ECO:0000256" key="2">
    <source>
        <dbReference type="ARBA" id="ARBA00022692"/>
    </source>
</evidence>
<protein>
    <submittedName>
        <fullName evidence="6">Protein-S-isoprenylcysteine O-methyltransferase Ste14</fullName>
    </submittedName>
</protein>
<dbReference type="EMBL" id="FMYQ01000025">
    <property type="protein sequence ID" value="SDD78465.1"/>
    <property type="molecule type" value="Genomic_DNA"/>
</dbReference>
<dbReference type="Gene3D" id="1.20.120.1630">
    <property type="match status" value="1"/>
</dbReference>
<feature type="transmembrane region" description="Helical" evidence="5">
    <location>
        <begin position="93"/>
        <end position="111"/>
    </location>
</feature>
<name>A0A1G6XM05_9BURK</name>
<dbReference type="PANTHER" id="PTHR43847">
    <property type="entry name" value="BLL3993 PROTEIN"/>
    <property type="match status" value="1"/>
</dbReference>
<dbReference type="GO" id="GO:0012505">
    <property type="term" value="C:endomembrane system"/>
    <property type="evidence" value="ECO:0007669"/>
    <property type="project" value="UniProtKB-SubCell"/>
</dbReference>
<organism evidence="6 7">
    <name type="scientific">Paraburkholderia lycopersici</name>
    <dbReference type="NCBI Taxonomy" id="416944"/>
    <lineage>
        <taxon>Bacteria</taxon>
        <taxon>Pseudomonadati</taxon>
        <taxon>Pseudomonadota</taxon>
        <taxon>Betaproteobacteria</taxon>
        <taxon>Burkholderiales</taxon>
        <taxon>Burkholderiaceae</taxon>
        <taxon>Paraburkholderia</taxon>
    </lineage>
</organism>
<evidence type="ECO:0000256" key="5">
    <source>
        <dbReference type="SAM" id="Phobius"/>
    </source>
</evidence>
<keyword evidence="2 5" id="KW-0812">Transmembrane</keyword>
<dbReference type="PANTHER" id="PTHR43847:SF1">
    <property type="entry name" value="BLL3993 PROTEIN"/>
    <property type="match status" value="1"/>
</dbReference>
<dbReference type="AlphaFoldDB" id="A0A1G6XM05"/>
<comment type="subcellular location">
    <subcellularLocation>
        <location evidence="1">Endomembrane system</location>
        <topology evidence="1">Multi-pass membrane protein</topology>
    </subcellularLocation>
</comment>
<dbReference type="GO" id="GO:0032259">
    <property type="term" value="P:methylation"/>
    <property type="evidence" value="ECO:0007669"/>
    <property type="project" value="UniProtKB-KW"/>
</dbReference>
<sequence length="242" mass="27123">MRKRKEAIVSRPLMTKPLMTKLFVEVAIWFGLMGALLFGSAGTLAWTAAWLWLTGWAVCGIWIGLWLAREDPGLLAERLAPFAQREQQPWDRVFMLCVSVGFGAWLCLMGIDAVRKGWSNVPLWLGVLGAIAIAVDIYATRAVFAANRYAAPVVKIQLERGHTVSDSGPYAWVRHPMYAFALLFLVGTPLMLGSWWGLACVPFMVVAIGYRAVREEEALAESLPGYREYLARVRYRFVPGVW</sequence>
<feature type="transmembrane region" description="Helical" evidence="5">
    <location>
        <begin position="123"/>
        <end position="139"/>
    </location>
</feature>
<gene>
    <name evidence="6" type="ORF">SAMN05421548_12570</name>
</gene>
<dbReference type="InterPro" id="IPR052527">
    <property type="entry name" value="Metal_cation-efflux_comp"/>
</dbReference>
<keyword evidence="6" id="KW-0808">Transferase</keyword>
<evidence type="ECO:0000313" key="6">
    <source>
        <dbReference type="EMBL" id="SDD78465.1"/>
    </source>
</evidence>
<feature type="transmembrane region" description="Helical" evidence="5">
    <location>
        <begin position="21"/>
        <end position="43"/>
    </location>
</feature>
<keyword evidence="7" id="KW-1185">Reference proteome</keyword>
<feature type="transmembrane region" description="Helical" evidence="5">
    <location>
        <begin position="177"/>
        <end position="198"/>
    </location>
</feature>